<proteinExistence type="predicted"/>
<sequence length="91" mass="9284">TGPRPVASPARISAWLAGRLSQYPSTSLLTRSAPSRPRRPPPLTADLQRAPNICPASCGLSPPHLGSHLSATSNLAPASPPARGGGSARQS</sequence>
<accession>A0ABQ9UQI4</accession>
<dbReference type="Proteomes" id="UP001266305">
    <property type="component" value="Unassembled WGS sequence"/>
</dbReference>
<evidence type="ECO:0000256" key="1">
    <source>
        <dbReference type="SAM" id="MobiDB-lite"/>
    </source>
</evidence>
<organism evidence="2 3">
    <name type="scientific">Saguinus oedipus</name>
    <name type="common">Cotton-top tamarin</name>
    <name type="synonym">Oedipomidas oedipus</name>
    <dbReference type="NCBI Taxonomy" id="9490"/>
    <lineage>
        <taxon>Eukaryota</taxon>
        <taxon>Metazoa</taxon>
        <taxon>Chordata</taxon>
        <taxon>Craniata</taxon>
        <taxon>Vertebrata</taxon>
        <taxon>Euteleostomi</taxon>
        <taxon>Mammalia</taxon>
        <taxon>Eutheria</taxon>
        <taxon>Euarchontoglires</taxon>
        <taxon>Primates</taxon>
        <taxon>Haplorrhini</taxon>
        <taxon>Platyrrhini</taxon>
        <taxon>Cebidae</taxon>
        <taxon>Callitrichinae</taxon>
        <taxon>Saguinus</taxon>
    </lineage>
</organism>
<name>A0ABQ9UQI4_SAGOE</name>
<evidence type="ECO:0000313" key="2">
    <source>
        <dbReference type="EMBL" id="KAK2098768.1"/>
    </source>
</evidence>
<feature type="non-terminal residue" evidence="2">
    <location>
        <position position="91"/>
    </location>
</feature>
<protein>
    <submittedName>
        <fullName evidence="2">Uncharacterized protein</fullName>
    </submittedName>
</protein>
<reference evidence="2 3" key="1">
    <citation type="submission" date="2023-05" db="EMBL/GenBank/DDBJ databases">
        <title>B98-5 Cell Line De Novo Hybrid Assembly: An Optical Mapping Approach.</title>
        <authorList>
            <person name="Kananen K."/>
            <person name="Auerbach J.A."/>
            <person name="Kautto E."/>
            <person name="Blachly J.S."/>
        </authorList>
    </citation>
    <scope>NUCLEOTIDE SEQUENCE [LARGE SCALE GENOMIC DNA]</scope>
    <source>
        <strain evidence="2">B95-8</strain>
        <tissue evidence="2">Cell line</tissue>
    </source>
</reference>
<comment type="caution">
    <text evidence="2">The sequence shown here is derived from an EMBL/GenBank/DDBJ whole genome shotgun (WGS) entry which is preliminary data.</text>
</comment>
<feature type="region of interest" description="Disordered" evidence="1">
    <location>
        <begin position="26"/>
        <end position="91"/>
    </location>
</feature>
<feature type="non-terminal residue" evidence="2">
    <location>
        <position position="1"/>
    </location>
</feature>
<keyword evidence="3" id="KW-1185">Reference proteome</keyword>
<evidence type="ECO:0000313" key="3">
    <source>
        <dbReference type="Proteomes" id="UP001266305"/>
    </source>
</evidence>
<gene>
    <name evidence="2" type="ORF">P7K49_024219</name>
</gene>
<dbReference type="EMBL" id="JASSZA010000011">
    <property type="protein sequence ID" value="KAK2098768.1"/>
    <property type="molecule type" value="Genomic_DNA"/>
</dbReference>